<evidence type="ECO:0000256" key="1">
    <source>
        <dbReference type="SAM" id="SignalP"/>
    </source>
</evidence>
<sequence length="122" mass="13634">MHYVIEFCLISALTLSSSWFSSPNMCSAIGIGCPFEQNLTCFGSCTNKLWYDCSEYMGGKGCLVSYCVPCTDPVYPIDAQDCPFAYSEKDECPSFCIHQIEPYRGNPLDEDIFEADVDDELS</sequence>
<gene>
    <name evidence="3" type="primary">LOC100899439</name>
</gene>
<evidence type="ECO:0000313" key="2">
    <source>
        <dbReference type="Proteomes" id="UP000694867"/>
    </source>
</evidence>
<keyword evidence="1" id="KW-0732">Signal</keyword>
<dbReference type="Proteomes" id="UP000694867">
    <property type="component" value="Unplaced"/>
</dbReference>
<protein>
    <submittedName>
        <fullName evidence="3">Uncharacterized protein LOC100899439</fullName>
    </submittedName>
</protein>
<feature type="chain" id="PRO_5042564238" evidence="1">
    <location>
        <begin position="17"/>
        <end position="122"/>
    </location>
</feature>
<proteinExistence type="predicted"/>
<dbReference type="GeneID" id="100899439"/>
<dbReference type="KEGG" id="goe:100899439"/>
<reference evidence="3" key="1">
    <citation type="submission" date="2025-08" db="UniProtKB">
        <authorList>
            <consortium name="RefSeq"/>
        </authorList>
    </citation>
    <scope>IDENTIFICATION</scope>
</reference>
<feature type="signal peptide" evidence="1">
    <location>
        <begin position="1"/>
        <end position="16"/>
    </location>
</feature>
<name>A0AAJ6QYJ0_9ACAR</name>
<evidence type="ECO:0000313" key="3">
    <source>
        <dbReference type="RefSeq" id="XP_003748234.1"/>
    </source>
</evidence>
<keyword evidence="2" id="KW-1185">Reference proteome</keyword>
<accession>A0AAJ6QYJ0</accession>
<organism evidence="2 3">
    <name type="scientific">Galendromus occidentalis</name>
    <name type="common">western predatory mite</name>
    <dbReference type="NCBI Taxonomy" id="34638"/>
    <lineage>
        <taxon>Eukaryota</taxon>
        <taxon>Metazoa</taxon>
        <taxon>Ecdysozoa</taxon>
        <taxon>Arthropoda</taxon>
        <taxon>Chelicerata</taxon>
        <taxon>Arachnida</taxon>
        <taxon>Acari</taxon>
        <taxon>Parasitiformes</taxon>
        <taxon>Mesostigmata</taxon>
        <taxon>Gamasina</taxon>
        <taxon>Phytoseioidea</taxon>
        <taxon>Phytoseiidae</taxon>
        <taxon>Typhlodrominae</taxon>
        <taxon>Galendromus</taxon>
    </lineage>
</organism>
<dbReference type="RefSeq" id="XP_003748234.1">
    <property type="nucleotide sequence ID" value="XM_003748186.1"/>
</dbReference>
<dbReference type="AlphaFoldDB" id="A0AAJ6QYJ0"/>